<dbReference type="EMBL" id="OZ075138">
    <property type="protein sequence ID" value="CAL5011466.1"/>
    <property type="molecule type" value="Genomic_DNA"/>
</dbReference>
<proteinExistence type="inferred from homology"/>
<evidence type="ECO:0000256" key="5">
    <source>
        <dbReference type="ARBA" id="ARBA00022970"/>
    </source>
</evidence>
<dbReference type="GO" id="GO:0016020">
    <property type="term" value="C:membrane"/>
    <property type="evidence" value="ECO:0007669"/>
    <property type="project" value="UniProtKB-SubCell"/>
</dbReference>
<dbReference type="InterPro" id="IPR040359">
    <property type="entry name" value="GDU"/>
</dbReference>
<dbReference type="PANTHER" id="PTHR33228:SF8">
    <property type="entry name" value="OS08G0249200 PROTEIN"/>
    <property type="match status" value="1"/>
</dbReference>
<keyword evidence="6 9" id="KW-1133">Transmembrane helix</keyword>
<dbReference type="AlphaFoldDB" id="A0ABC9BZM3"/>
<protein>
    <submittedName>
        <fullName evidence="10">Uncharacterized protein</fullName>
    </submittedName>
</protein>
<dbReference type="GO" id="GO:0080143">
    <property type="term" value="P:regulation of amino acid export"/>
    <property type="evidence" value="ECO:0007669"/>
    <property type="project" value="UniProtKB-ARBA"/>
</dbReference>
<keyword evidence="3" id="KW-0813">Transport</keyword>
<evidence type="ECO:0000313" key="10">
    <source>
        <dbReference type="EMBL" id="CAL5011466.1"/>
    </source>
</evidence>
<feature type="region of interest" description="Disordered" evidence="8">
    <location>
        <begin position="65"/>
        <end position="88"/>
    </location>
</feature>
<accession>A0ABC9BZM3</accession>
<keyword evidence="11" id="KW-1185">Reference proteome</keyword>
<name>A0ABC9BZM3_9POAL</name>
<evidence type="ECO:0000256" key="1">
    <source>
        <dbReference type="ARBA" id="ARBA00004167"/>
    </source>
</evidence>
<evidence type="ECO:0000256" key="9">
    <source>
        <dbReference type="SAM" id="Phobius"/>
    </source>
</evidence>
<dbReference type="Proteomes" id="UP001497457">
    <property type="component" value="Chromosome 28b"/>
</dbReference>
<evidence type="ECO:0000256" key="3">
    <source>
        <dbReference type="ARBA" id="ARBA00022448"/>
    </source>
</evidence>
<evidence type="ECO:0000256" key="6">
    <source>
        <dbReference type="ARBA" id="ARBA00022989"/>
    </source>
</evidence>
<feature type="region of interest" description="Disordered" evidence="8">
    <location>
        <begin position="112"/>
        <end position="169"/>
    </location>
</feature>
<gene>
    <name evidence="10" type="ORF">URODEC1_LOCUS70459</name>
</gene>
<dbReference type="GO" id="GO:0006865">
    <property type="term" value="P:amino acid transport"/>
    <property type="evidence" value="ECO:0007669"/>
    <property type="project" value="UniProtKB-KW"/>
</dbReference>
<comment type="subcellular location">
    <subcellularLocation>
        <location evidence="1">Membrane</location>
        <topology evidence="1">Single-pass membrane protein</topology>
    </subcellularLocation>
</comment>
<evidence type="ECO:0000256" key="8">
    <source>
        <dbReference type="SAM" id="MobiDB-lite"/>
    </source>
</evidence>
<feature type="transmembrane region" description="Helical" evidence="9">
    <location>
        <begin position="29"/>
        <end position="49"/>
    </location>
</feature>
<feature type="compositionally biased region" description="Basic and acidic residues" evidence="8">
    <location>
        <begin position="159"/>
        <end position="169"/>
    </location>
</feature>
<keyword evidence="7 9" id="KW-0472">Membrane</keyword>
<sequence length="169" mass="17005">MRPPPSSSSRPTPVPAALAASPWHSPVPYLFGGLGAMLALITLALLILACSYWKLNNYLGTGDAAGSSAAPGATDGDGSKSPATAAAASPATFPDLVAVVMAGERTPTFLAAPIVRRPRGDDSSGGGDAAAGNGSPETEEEEEENHGKVGEGESGAVAGDRRDRQLDHV</sequence>
<evidence type="ECO:0000313" key="11">
    <source>
        <dbReference type="Proteomes" id="UP001497457"/>
    </source>
</evidence>
<comment type="similarity">
    <text evidence="2">Belongs to the GLUTAMINE DUMPER 1 (TC 9.B.60) family.</text>
</comment>
<organism evidence="10 11">
    <name type="scientific">Urochloa decumbens</name>
    <dbReference type="NCBI Taxonomy" id="240449"/>
    <lineage>
        <taxon>Eukaryota</taxon>
        <taxon>Viridiplantae</taxon>
        <taxon>Streptophyta</taxon>
        <taxon>Embryophyta</taxon>
        <taxon>Tracheophyta</taxon>
        <taxon>Spermatophyta</taxon>
        <taxon>Magnoliopsida</taxon>
        <taxon>Liliopsida</taxon>
        <taxon>Poales</taxon>
        <taxon>Poaceae</taxon>
        <taxon>PACMAD clade</taxon>
        <taxon>Panicoideae</taxon>
        <taxon>Panicodae</taxon>
        <taxon>Paniceae</taxon>
        <taxon>Melinidinae</taxon>
        <taxon>Urochloa</taxon>
    </lineage>
</organism>
<reference evidence="10" key="1">
    <citation type="submission" date="2024-10" db="EMBL/GenBank/DDBJ databases">
        <authorList>
            <person name="Ryan C."/>
        </authorList>
    </citation>
    <scope>NUCLEOTIDE SEQUENCE [LARGE SCALE GENOMIC DNA]</scope>
</reference>
<evidence type="ECO:0000256" key="7">
    <source>
        <dbReference type="ARBA" id="ARBA00023136"/>
    </source>
</evidence>
<evidence type="ECO:0000256" key="2">
    <source>
        <dbReference type="ARBA" id="ARBA00009977"/>
    </source>
</evidence>
<keyword evidence="5" id="KW-0029">Amino-acid transport</keyword>
<keyword evidence="4 9" id="KW-0812">Transmembrane</keyword>
<evidence type="ECO:0000256" key="4">
    <source>
        <dbReference type="ARBA" id="ARBA00022692"/>
    </source>
</evidence>
<dbReference type="PANTHER" id="PTHR33228">
    <property type="entry name" value="PROTEIN GLUTAMINE DUMPER 4-RELATED"/>
    <property type="match status" value="1"/>
</dbReference>